<dbReference type="InterPro" id="IPR014942">
    <property type="entry name" value="AbiEii"/>
</dbReference>
<comment type="caution">
    <text evidence="1">The sequence shown here is derived from an EMBL/GenBank/DDBJ whole genome shotgun (WGS) entry which is preliminary data.</text>
</comment>
<dbReference type="EMBL" id="MUYF01000003">
    <property type="protein sequence ID" value="OOL81414.1"/>
    <property type="molecule type" value="Genomic_DNA"/>
</dbReference>
<organism evidence="1 2">
    <name type="scientific">Dolosigranulum pigrum</name>
    <dbReference type="NCBI Taxonomy" id="29394"/>
    <lineage>
        <taxon>Bacteria</taxon>
        <taxon>Bacillati</taxon>
        <taxon>Bacillota</taxon>
        <taxon>Bacilli</taxon>
        <taxon>Lactobacillales</taxon>
        <taxon>Carnobacteriaceae</taxon>
        <taxon>Dolosigranulum</taxon>
    </lineage>
</organism>
<evidence type="ECO:0000313" key="1">
    <source>
        <dbReference type="EMBL" id="OOL81414.1"/>
    </source>
</evidence>
<dbReference type="Pfam" id="PF08843">
    <property type="entry name" value="AbiEii"/>
    <property type="match status" value="1"/>
</dbReference>
<protein>
    <recommendedName>
        <fullName evidence="3">Nucleotidyl transferase AbiEii/AbiGii toxin family protein</fullName>
    </recommendedName>
</protein>
<dbReference type="Gene3D" id="3.10.450.620">
    <property type="entry name" value="JHP933, nucleotidyltransferase-like core domain"/>
    <property type="match status" value="1"/>
</dbReference>
<evidence type="ECO:0008006" key="3">
    <source>
        <dbReference type="Google" id="ProtNLM"/>
    </source>
</evidence>
<name>A0A1S8KNT7_9LACT</name>
<gene>
    <name evidence="1" type="ORF">BWX42_06480</name>
</gene>
<dbReference type="AlphaFoldDB" id="A0A1S8KNT7"/>
<dbReference type="Proteomes" id="UP000190409">
    <property type="component" value="Unassembled WGS sequence"/>
</dbReference>
<dbReference type="RefSeq" id="WP_208968285.1">
    <property type="nucleotide sequence ID" value="NZ_CP040410.1"/>
</dbReference>
<evidence type="ECO:0000313" key="2">
    <source>
        <dbReference type="Proteomes" id="UP000190409"/>
    </source>
</evidence>
<reference evidence="1 2" key="1">
    <citation type="submission" date="2017-01" db="EMBL/GenBank/DDBJ databases">
        <title>Complete Genome Sequence of Dolosigranulum pigrum isolated from a Patient with interstitial lung disease.</title>
        <authorList>
            <person name="Mukhopadhyay R."/>
            <person name="Joaquin J."/>
            <person name="Hogue R."/>
            <person name="Fitzgerald S."/>
            <person name="Jospin G."/>
            <person name="Eisen J.A."/>
            <person name="Chaturvedi V."/>
        </authorList>
    </citation>
    <scope>NUCLEOTIDE SEQUENCE [LARGE SCALE GENOMIC DNA]</scope>
    <source>
        <strain evidence="1 2">15S00348</strain>
    </source>
</reference>
<proteinExistence type="predicted"/>
<accession>A0A1S8KNT7</accession>
<sequence>MKKSIFEKQVRDKSKETGLHIQEVQNLFAMERLLYSLSQTNYKEHFILKGGFLLTTKHGLQLRSTVDIDFTFKNAPLTVKSMKDMIVKANQYLDENEKITLNRLEETREHFEYSGYSARLTYHLDRSHYDFKIDVTTGEDLIDMNYSETIKALFGNDLIEIYSYSSEQIIADKFYTMIAYGSYDDTNSRMKDYYDMYMLNRMYSNLNYTDIVQAINKTMQQRNEMIHYKQYDQIIDYLSQSENQHRHWERYQDKTPYASDISFVEVMAEIKSVNQKIVEVEENRNN</sequence>